<evidence type="ECO:0000313" key="10">
    <source>
        <dbReference type="Proteomes" id="UP000187134"/>
    </source>
</evidence>
<dbReference type="Proteomes" id="UP000187134">
    <property type="component" value="Unassembled WGS sequence"/>
</dbReference>
<accession>A0A1R1BME7</accession>
<dbReference type="AlphaFoldDB" id="A0A1R1BME7"/>
<dbReference type="InterPro" id="IPR006741">
    <property type="entry name" value="AgrB"/>
</dbReference>
<feature type="transmembrane region" description="Helical" evidence="8">
    <location>
        <begin position="153"/>
        <end position="172"/>
    </location>
</feature>
<evidence type="ECO:0000256" key="8">
    <source>
        <dbReference type="HAMAP-Rule" id="MF_00784"/>
    </source>
</evidence>
<feature type="transmembrane region" description="Helical" evidence="8">
    <location>
        <begin position="178"/>
        <end position="196"/>
    </location>
</feature>
<keyword evidence="4 8" id="KW-0812">Transmembrane</keyword>
<keyword evidence="5 8" id="KW-0378">Hydrolase</keyword>
<comment type="caution">
    <text evidence="9">The sequence shown here is derived from an EMBL/GenBank/DDBJ whole genome shotgun (WGS) entry which is preliminary data.</text>
</comment>
<sequence length="214" mass="24299">MQEQAAVHISLTESLASKIALWINKEREGEHIQYLKMKLGIETLLINITKSVLVYGLALLLNMLMETLIVHATYYAVRRISFGLHASTSFRCSMISIILFVGLPYICSYIMINNYMVLITGMISVVLLYRYAPADTDKFPLLGVERRKKLRKASVRTAAILTLIALLCPIHTVKTLMMAGMLLQIISILPVTYKILKRSVRNYEKYETDVVGRI</sequence>
<evidence type="ECO:0000256" key="6">
    <source>
        <dbReference type="ARBA" id="ARBA00022989"/>
    </source>
</evidence>
<keyword evidence="3 8" id="KW-0645">Protease</keyword>
<evidence type="ECO:0000313" key="9">
    <source>
        <dbReference type="EMBL" id="OMF10931.1"/>
    </source>
</evidence>
<keyword evidence="6 8" id="KW-1133">Transmembrane helix</keyword>
<evidence type="ECO:0000256" key="7">
    <source>
        <dbReference type="ARBA" id="ARBA00023136"/>
    </source>
</evidence>
<comment type="function">
    <text evidence="8">May be involved in the proteolytic processing of a quorum sensing system signal molecule precursor.</text>
</comment>
<comment type="subcellular location">
    <subcellularLocation>
        <location evidence="8">Cell membrane</location>
        <topology evidence="8">Multi-pass membrane protein</topology>
    </subcellularLocation>
</comment>
<keyword evidence="2 8" id="KW-0673">Quorum sensing</keyword>
<keyword evidence="1 8" id="KW-1003">Cell membrane</keyword>
<organism evidence="9 10">
    <name type="scientific">Paenibacillus amylolyticus</name>
    <dbReference type="NCBI Taxonomy" id="1451"/>
    <lineage>
        <taxon>Bacteria</taxon>
        <taxon>Bacillati</taxon>
        <taxon>Bacillota</taxon>
        <taxon>Bacilli</taxon>
        <taxon>Bacillales</taxon>
        <taxon>Paenibacillaceae</taxon>
        <taxon>Paenibacillus</taxon>
    </lineage>
</organism>
<evidence type="ECO:0000256" key="1">
    <source>
        <dbReference type="ARBA" id="ARBA00022475"/>
    </source>
</evidence>
<evidence type="ECO:0000256" key="2">
    <source>
        <dbReference type="ARBA" id="ARBA00022654"/>
    </source>
</evidence>
<keyword evidence="7 8" id="KW-0472">Membrane</keyword>
<dbReference type="GO" id="GO:0009372">
    <property type="term" value="P:quorum sensing"/>
    <property type="evidence" value="ECO:0007669"/>
    <property type="project" value="UniProtKB-UniRule"/>
</dbReference>
<reference evidence="9 10" key="1">
    <citation type="submission" date="2016-11" db="EMBL/GenBank/DDBJ databases">
        <title>Paenibacillus species isolates.</title>
        <authorList>
            <person name="Beno S.M."/>
        </authorList>
    </citation>
    <scope>NUCLEOTIDE SEQUENCE [LARGE SCALE GENOMIC DNA]</scope>
    <source>
        <strain evidence="9 10">FSL H8-0246</strain>
    </source>
</reference>
<feature type="transmembrane region" description="Helical" evidence="8">
    <location>
        <begin position="89"/>
        <end position="106"/>
    </location>
</feature>
<dbReference type="EC" id="3.4.-.-" evidence="8"/>
<dbReference type="SMART" id="SM00793">
    <property type="entry name" value="AgrB"/>
    <property type="match status" value="1"/>
</dbReference>
<dbReference type="GO" id="GO:0006508">
    <property type="term" value="P:proteolysis"/>
    <property type="evidence" value="ECO:0007669"/>
    <property type="project" value="UniProtKB-KW"/>
</dbReference>
<proteinExistence type="inferred from homology"/>
<gene>
    <name evidence="9" type="ORF">BK131_22675</name>
</gene>
<dbReference type="HAMAP" id="MF_00784">
    <property type="entry name" value="AgrB"/>
    <property type="match status" value="1"/>
</dbReference>
<dbReference type="OrthoDB" id="2360675at2"/>
<dbReference type="Pfam" id="PF04647">
    <property type="entry name" value="AgrB"/>
    <property type="match status" value="1"/>
</dbReference>
<protein>
    <recommendedName>
        <fullName evidence="8">Putative AgrB-like protein</fullName>
        <ecNumber evidence="8">3.4.-.-</ecNumber>
    </recommendedName>
</protein>
<feature type="transmembrane region" description="Helical" evidence="8">
    <location>
        <begin position="52"/>
        <end position="77"/>
    </location>
</feature>
<comment type="similarity">
    <text evidence="8">Belongs to the AgrB family.</text>
</comment>
<evidence type="ECO:0000256" key="5">
    <source>
        <dbReference type="ARBA" id="ARBA00022801"/>
    </source>
</evidence>
<evidence type="ECO:0000256" key="4">
    <source>
        <dbReference type="ARBA" id="ARBA00022692"/>
    </source>
</evidence>
<dbReference type="GO" id="GO:0008233">
    <property type="term" value="F:peptidase activity"/>
    <property type="evidence" value="ECO:0007669"/>
    <property type="project" value="UniProtKB-UniRule"/>
</dbReference>
<evidence type="ECO:0000256" key="3">
    <source>
        <dbReference type="ARBA" id="ARBA00022670"/>
    </source>
</evidence>
<dbReference type="GO" id="GO:0005886">
    <property type="term" value="C:plasma membrane"/>
    <property type="evidence" value="ECO:0007669"/>
    <property type="project" value="UniProtKB-SubCell"/>
</dbReference>
<name>A0A1R1BME7_PAEAM</name>
<dbReference type="EMBL" id="MRTJ01000012">
    <property type="protein sequence ID" value="OMF10931.1"/>
    <property type="molecule type" value="Genomic_DNA"/>
</dbReference>